<name>A0ABN8M3F4_9CNID</name>
<keyword evidence="3" id="KW-1185">Reference proteome</keyword>
<feature type="transmembrane region" description="Helical" evidence="1">
    <location>
        <begin position="30"/>
        <end position="53"/>
    </location>
</feature>
<evidence type="ECO:0008006" key="4">
    <source>
        <dbReference type="Google" id="ProtNLM"/>
    </source>
</evidence>
<comment type="caution">
    <text evidence="2">The sequence shown here is derived from an EMBL/GenBank/DDBJ whole genome shotgun (WGS) entry which is preliminary data.</text>
</comment>
<dbReference type="EMBL" id="CALNXI010000206">
    <property type="protein sequence ID" value="CAH3022102.1"/>
    <property type="molecule type" value="Genomic_DNA"/>
</dbReference>
<evidence type="ECO:0000313" key="3">
    <source>
        <dbReference type="Proteomes" id="UP001159427"/>
    </source>
</evidence>
<dbReference type="PANTHER" id="PTHR12242:SF45">
    <property type="entry name" value="MARVEL DOMAIN-CONTAINING PROTEIN"/>
    <property type="match status" value="1"/>
</dbReference>
<gene>
    <name evidence="2" type="ORF">PEVE_00014142</name>
</gene>
<feature type="transmembrane region" description="Helical" evidence="1">
    <location>
        <begin position="218"/>
        <end position="241"/>
    </location>
</feature>
<evidence type="ECO:0000256" key="1">
    <source>
        <dbReference type="SAM" id="Phobius"/>
    </source>
</evidence>
<feature type="transmembrane region" description="Helical" evidence="1">
    <location>
        <begin position="65"/>
        <end position="90"/>
    </location>
</feature>
<dbReference type="Pfam" id="PF21534">
    <property type="entry name" value="Rost"/>
    <property type="match status" value="1"/>
</dbReference>
<keyword evidence="1" id="KW-0472">Membrane</keyword>
<sequence>MCWSLLRNEFHLDQLRLRYPNPAHFAESPWFGVLFVLLYRLAIAIFCTGGIIASGVCYTDTREKWFIFLSNWTFLFVTLYFICATIVTAIHYKKDRKQQENEWNGVASQRDYRSANASTSDEARDHLVANPLCDDEEMLLAGDAPEVLLSTPMGWFHQALWVIYDIASVAAILVTISLWSLIYKTLNNQISVITVIIHAVNSFVIVADTMLSSVPVRLLHIVYPMLYTTTYAFFTVVYWAYGGTSPSGAKYIYPVTDYTGRPVYSAVAQLCLFFIGLPLCQCLVFSIYCLRVWIKNNYAH</sequence>
<reference evidence="2 3" key="1">
    <citation type="submission" date="2022-05" db="EMBL/GenBank/DDBJ databases">
        <authorList>
            <consortium name="Genoscope - CEA"/>
            <person name="William W."/>
        </authorList>
    </citation>
    <scope>NUCLEOTIDE SEQUENCE [LARGE SCALE GENOMIC DNA]</scope>
</reference>
<dbReference type="Proteomes" id="UP001159427">
    <property type="component" value="Unassembled WGS sequence"/>
</dbReference>
<proteinExistence type="predicted"/>
<accession>A0ABN8M3F4</accession>
<feature type="transmembrane region" description="Helical" evidence="1">
    <location>
        <begin position="159"/>
        <end position="182"/>
    </location>
</feature>
<dbReference type="PANTHER" id="PTHR12242">
    <property type="entry name" value="OS02G0130600 PROTEIN-RELATED"/>
    <property type="match status" value="1"/>
</dbReference>
<organism evidence="2 3">
    <name type="scientific">Porites evermanni</name>
    <dbReference type="NCBI Taxonomy" id="104178"/>
    <lineage>
        <taxon>Eukaryota</taxon>
        <taxon>Metazoa</taxon>
        <taxon>Cnidaria</taxon>
        <taxon>Anthozoa</taxon>
        <taxon>Hexacorallia</taxon>
        <taxon>Scleractinia</taxon>
        <taxon>Fungiina</taxon>
        <taxon>Poritidae</taxon>
        <taxon>Porites</taxon>
    </lineage>
</organism>
<keyword evidence="1" id="KW-0812">Transmembrane</keyword>
<dbReference type="InterPro" id="IPR049352">
    <property type="entry name" value="Rost"/>
</dbReference>
<evidence type="ECO:0000313" key="2">
    <source>
        <dbReference type="EMBL" id="CAH3022102.1"/>
    </source>
</evidence>
<keyword evidence="1" id="KW-1133">Transmembrane helix</keyword>
<feature type="transmembrane region" description="Helical" evidence="1">
    <location>
        <begin position="266"/>
        <end position="290"/>
    </location>
</feature>
<feature type="transmembrane region" description="Helical" evidence="1">
    <location>
        <begin position="188"/>
        <end position="206"/>
    </location>
</feature>
<protein>
    <recommendedName>
        <fullName evidence="4">Protein rolling stone</fullName>
    </recommendedName>
</protein>